<dbReference type="Proteomes" id="UP000010799">
    <property type="component" value="Chromosome"/>
</dbReference>
<evidence type="ECO:0000313" key="7">
    <source>
        <dbReference type="Proteomes" id="UP000010799"/>
    </source>
</evidence>
<reference evidence="6 7" key="1">
    <citation type="journal article" date="2012" name="Stand. Genomic Sci.">
        <title>Complete genome sequence of Liberibacter crescens BT-1.</title>
        <authorList>
            <person name="Leonard M.T."/>
            <person name="Fagen J.R."/>
            <person name="Davis-Richardson A.G."/>
            <person name="Davis M.J."/>
            <person name="Triplett E.W."/>
        </authorList>
    </citation>
    <scope>NUCLEOTIDE SEQUENCE [LARGE SCALE GENOMIC DNA]</scope>
    <source>
        <strain evidence="6 7">BT-1</strain>
    </source>
</reference>
<dbReference type="Pfam" id="PF01553">
    <property type="entry name" value="Acyltransferase"/>
    <property type="match status" value="1"/>
</dbReference>
<dbReference type="eggNOG" id="COG0204">
    <property type="taxonomic scope" value="Bacteria"/>
</dbReference>
<dbReference type="GO" id="GO:0006654">
    <property type="term" value="P:phosphatidic acid biosynthetic process"/>
    <property type="evidence" value="ECO:0007669"/>
    <property type="project" value="TreeGrafter"/>
</dbReference>
<gene>
    <name evidence="6" type="ordered locus">B488_11220</name>
</gene>
<dbReference type="GO" id="GO:0003841">
    <property type="term" value="F:1-acylglycerol-3-phosphate O-acyltransferase activity"/>
    <property type="evidence" value="ECO:0007669"/>
    <property type="project" value="UniProtKB-EC"/>
</dbReference>
<dbReference type="STRING" id="1215343.B488_11220"/>
<feature type="domain" description="Phospholipid/glycerol acyltransferase" evidence="5">
    <location>
        <begin position="77"/>
        <end position="191"/>
    </location>
</feature>
<evidence type="ECO:0000313" key="6">
    <source>
        <dbReference type="EMBL" id="AGA65114.1"/>
    </source>
</evidence>
<dbReference type="SMART" id="SM00563">
    <property type="entry name" value="PlsC"/>
    <property type="match status" value="1"/>
</dbReference>
<dbReference type="AlphaFoldDB" id="L0EU94"/>
<feature type="transmembrane region" description="Helical" evidence="4">
    <location>
        <begin position="12"/>
        <end position="32"/>
    </location>
</feature>
<dbReference type="PANTHER" id="PTHR10434:SF40">
    <property type="entry name" value="1-ACYL-SN-GLYCEROL-3-PHOSPHATE ACYLTRANSFERASE"/>
    <property type="match status" value="1"/>
</dbReference>
<name>L0EU94_LIBCB</name>
<keyword evidence="4" id="KW-0812">Transmembrane</keyword>
<keyword evidence="4" id="KW-1133">Transmembrane helix</keyword>
<proteinExistence type="predicted"/>
<evidence type="ECO:0000256" key="1">
    <source>
        <dbReference type="ARBA" id="ARBA00005189"/>
    </source>
</evidence>
<comment type="pathway">
    <text evidence="1">Lipid metabolism.</text>
</comment>
<accession>L0EU94</accession>
<dbReference type="PANTHER" id="PTHR10434">
    <property type="entry name" value="1-ACYL-SN-GLYCEROL-3-PHOSPHATE ACYLTRANSFERASE"/>
    <property type="match status" value="1"/>
</dbReference>
<dbReference type="InterPro" id="IPR002123">
    <property type="entry name" value="Plipid/glycerol_acylTrfase"/>
</dbReference>
<keyword evidence="4" id="KW-0472">Membrane</keyword>
<dbReference type="SUPFAM" id="SSF69593">
    <property type="entry name" value="Glycerol-3-phosphate (1)-acyltransferase"/>
    <property type="match status" value="1"/>
</dbReference>
<dbReference type="KEGG" id="lcc:B488_11220"/>
<dbReference type="HOGENOM" id="CLU_1914496_0_0_5"/>
<organism evidence="6 7">
    <name type="scientific">Liberibacter crescens (strain BT-1)</name>
    <dbReference type="NCBI Taxonomy" id="1215343"/>
    <lineage>
        <taxon>Bacteria</taxon>
        <taxon>Pseudomonadati</taxon>
        <taxon>Pseudomonadota</taxon>
        <taxon>Alphaproteobacteria</taxon>
        <taxon>Hyphomicrobiales</taxon>
        <taxon>Rhizobiaceae</taxon>
        <taxon>Liberibacter</taxon>
    </lineage>
</organism>
<keyword evidence="3 6" id="KW-0012">Acyltransferase</keyword>
<evidence type="ECO:0000256" key="3">
    <source>
        <dbReference type="ARBA" id="ARBA00023315"/>
    </source>
</evidence>
<dbReference type="CDD" id="cd07989">
    <property type="entry name" value="LPLAT_AGPAT-like"/>
    <property type="match status" value="1"/>
</dbReference>
<dbReference type="EC" id="2.3.1.51" evidence="6"/>
<evidence type="ECO:0000256" key="2">
    <source>
        <dbReference type="ARBA" id="ARBA00022679"/>
    </source>
</evidence>
<evidence type="ECO:0000259" key="5">
    <source>
        <dbReference type="SMART" id="SM00563"/>
    </source>
</evidence>
<protein>
    <submittedName>
        <fullName evidence="6">1-acyl-sn-glycerol-3-phosphate acyltransferase</fullName>
        <ecNumber evidence="6">2.3.1.51</ecNumber>
    </submittedName>
</protein>
<evidence type="ECO:0000256" key="4">
    <source>
        <dbReference type="SAM" id="Phobius"/>
    </source>
</evidence>
<dbReference type="EMBL" id="CP003789">
    <property type="protein sequence ID" value="AGA65114.1"/>
    <property type="molecule type" value="Genomic_DNA"/>
</dbReference>
<keyword evidence="2 6" id="KW-0808">Transferase</keyword>
<sequence length="256" mass="30204">MPSLIITYIRSAVFNILFYLIILISLVVSHLLQFFMTRKQHFALGKSWAKIQNFLLEKITKTSFQIEGLENLPKGKCIIAAEHQAFWDTFALWPWLEDPTFILKHTILWIPLVRSYCKKQKMIGINRKKNIPVMKKIIKRSQEAMNDNRQLVIYPEGTRRIPEAKPVYKKGISYIYDSLQVPVIPIVMNFGLFWPRRSLIRYPGKFKVRILPPIPPNMSKDVFFIQLKKTMEYESNRLLLETIKDNPHIPFKKLSK</sequence>
<keyword evidence="7" id="KW-1185">Reference proteome</keyword>
<dbReference type="PATRIC" id="fig|1215343.11.peg.1156"/>